<evidence type="ECO:0000313" key="2">
    <source>
        <dbReference type="Proteomes" id="UP000268313"/>
    </source>
</evidence>
<accession>A0A3A8JW96</accession>
<gene>
    <name evidence="1" type="ORF">D7X32_26290</name>
</gene>
<sequence>MATATGGDVMVRMLQEFRELQEESKEQFARTEKALRTVHMKCRVLFRATQRMSERSHDLKEQVGAFSQRVSAFAQDVGALAQDVGALAQDVGTLGQDVGTCMQQVRVFDAELNEFRDNMGELTTHVSTLTQEVYGIKTAQTRMFGQMGRMVHHLADAQASDRKRIDVLEERMDDPGEN</sequence>
<protein>
    <recommendedName>
        <fullName evidence="3">Chemotaxis protein</fullName>
    </recommendedName>
</protein>
<dbReference type="AlphaFoldDB" id="A0A3A8JW96"/>
<dbReference type="Proteomes" id="UP000268313">
    <property type="component" value="Unassembled WGS sequence"/>
</dbReference>
<evidence type="ECO:0000313" key="1">
    <source>
        <dbReference type="EMBL" id="RKG99505.1"/>
    </source>
</evidence>
<comment type="caution">
    <text evidence="1">The sequence shown here is derived from an EMBL/GenBank/DDBJ whole genome shotgun (WGS) entry which is preliminary data.</text>
</comment>
<proteinExistence type="predicted"/>
<reference evidence="2" key="1">
    <citation type="submission" date="2018-09" db="EMBL/GenBank/DDBJ databases">
        <authorList>
            <person name="Livingstone P.G."/>
            <person name="Whitworth D.E."/>
        </authorList>
    </citation>
    <scope>NUCLEOTIDE SEQUENCE [LARGE SCALE GENOMIC DNA]</scope>
    <source>
        <strain evidence="2">CA043D</strain>
    </source>
</reference>
<evidence type="ECO:0008006" key="3">
    <source>
        <dbReference type="Google" id="ProtNLM"/>
    </source>
</evidence>
<organism evidence="1 2">
    <name type="scientific">Corallococcus carmarthensis</name>
    <dbReference type="NCBI Taxonomy" id="2316728"/>
    <lineage>
        <taxon>Bacteria</taxon>
        <taxon>Pseudomonadati</taxon>
        <taxon>Myxococcota</taxon>
        <taxon>Myxococcia</taxon>
        <taxon>Myxococcales</taxon>
        <taxon>Cystobacterineae</taxon>
        <taxon>Myxococcaceae</taxon>
        <taxon>Corallococcus</taxon>
    </lineage>
</organism>
<dbReference type="Gene3D" id="1.20.5.170">
    <property type="match status" value="1"/>
</dbReference>
<dbReference type="OrthoDB" id="5510829at2"/>
<dbReference type="RefSeq" id="WP_120605317.1">
    <property type="nucleotide sequence ID" value="NZ_RAWE01000112.1"/>
</dbReference>
<name>A0A3A8JW96_9BACT</name>
<dbReference type="EMBL" id="RAWE01000112">
    <property type="protein sequence ID" value="RKG99505.1"/>
    <property type="molecule type" value="Genomic_DNA"/>
</dbReference>
<dbReference type="SUPFAM" id="SSF58104">
    <property type="entry name" value="Methyl-accepting chemotaxis protein (MCP) signaling domain"/>
    <property type="match status" value="1"/>
</dbReference>
<keyword evidence="2" id="KW-1185">Reference proteome</keyword>